<evidence type="ECO:0000313" key="3">
    <source>
        <dbReference type="Proteomes" id="UP000764110"/>
    </source>
</evidence>
<sequence length="198" mass="22921">MIGRVFSFSNLRRQPYMLLRRQFSVKAIYSSFPATLHYYCPRRTSSLFDHQETESRPDDIYDEGVTIRKNGLVYPAVNVSSVSNGAVMLPNTFLMQELVRRHFDEALDREDEGKEVETPFIYTLPKGTQIPSHLILINDFGCHFSLQPSRGMPLKDLNRSLDEFYNNHAWKETAEDWLDAHPFQQAIADDADAVWMAK</sequence>
<dbReference type="EMBL" id="JACEFI010000020">
    <property type="protein sequence ID" value="KAH0593585.1"/>
    <property type="molecule type" value="Genomic_DNA"/>
</dbReference>
<dbReference type="InterPro" id="IPR041018">
    <property type="entry name" value="ADPRTs_Tse2"/>
</dbReference>
<name>A0A9P8M4G2_9HYPO</name>
<organism evidence="2 3">
    <name type="scientific">Metarhizium humberi</name>
    <dbReference type="NCBI Taxonomy" id="2596975"/>
    <lineage>
        <taxon>Eukaryota</taxon>
        <taxon>Fungi</taxon>
        <taxon>Dikarya</taxon>
        <taxon>Ascomycota</taxon>
        <taxon>Pezizomycotina</taxon>
        <taxon>Sordariomycetes</taxon>
        <taxon>Hypocreomycetidae</taxon>
        <taxon>Hypocreales</taxon>
        <taxon>Clavicipitaceae</taxon>
        <taxon>Metarhizium</taxon>
    </lineage>
</organism>
<gene>
    <name evidence="2" type="ORF">MHUMG1_08723</name>
</gene>
<keyword evidence="3" id="KW-1185">Reference proteome</keyword>
<comment type="caution">
    <text evidence="2">The sequence shown here is derived from an EMBL/GenBank/DDBJ whole genome shotgun (WGS) entry which is preliminary data.</text>
</comment>
<feature type="domain" description="Tse2 ADP-ribosyltransferase toxin" evidence="1">
    <location>
        <begin position="34"/>
        <end position="177"/>
    </location>
</feature>
<evidence type="ECO:0000313" key="2">
    <source>
        <dbReference type="EMBL" id="KAH0593585.1"/>
    </source>
</evidence>
<dbReference type="Pfam" id="PF18648">
    <property type="entry name" value="ADPRTs_Tse2"/>
    <property type="match status" value="1"/>
</dbReference>
<proteinExistence type="predicted"/>
<accession>A0A9P8M4G2</accession>
<protein>
    <recommendedName>
        <fullName evidence="1">Tse2 ADP-ribosyltransferase toxin domain-containing protein</fullName>
    </recommendedName>
</protein>
<dbReference type="Proteomes" id="UP000764110">
    <property type="component" value="Unassembled WGS sequence"/>
</dbReference>
<reference evidence="2 3" key="1">
    <citation type="submission" date="2020-07" db="EMBL/GenBank/DDBJ databases">
        <title>Metarhizium humberi genome.</title>
        <authorList>
            <person name="Lysoe E."/>
        </authorList>
    </citation>
    <scope>NUCLEOTIDE SEQUENCE [LARGE SCALE GENOMIC DNA]</scope>
    <source>
        <strain evidence="2 3">ESALQ1638</strain>
    </source>
</reference>
<dbReference type="AlphaFoldDB" id="A0A9P8M4G2"/>
<evidence type="ECO:0000259" key="1">
    <source>
        <dbReference type="Pfam" id="PF18648"/>
    </source>
</evidence>